<dbReference type="SUPFAM" id="SSF53474">
    <property type="entry name" value="alpha/beta-Hydrolases"/>
    <property type="match status" value="1"/>
</dbReference>
<dbReference type="RefSeq" id="WP_128560842.1">
    <property type="nucleotide sequence ID" value="NZ_BPQH01000016.1"/>
</dbReference>
<dbReference type="InterPro" id="IPR000073">
    <property type="entry name" value="AB_hydrolase_1"/>
</dbReference>
<gene>
    <name evidence="2" type="primary">mhpC_3</name>
    <name evidence="2" type="ORF">OPKNFCMD_4725</name>
</gene>
<dbReference type="Proteomes" id="UP001055167">
    <property type="component" value="Unassembled WGS sequence"/>
</dbReference>
<dbReference type="GO" id="GO:0016787">
    <property type="term" value="F:hydrolase activity"/>
    <property type="evidence" value="ECO:0007669"/>
    <property type="project" value="UniProtKB-KW"/>
</dbReference>
<accession>A0ABQ4R547</accession>
<proteinExistence type="predicted"/>
<evidence type="ECO:0000313" key="2">
    <source>
        <dbReference type="EMBL" id="GJD51966.1"/>
    </source>
</evidence>
<evidence type="ECO:0000259" key="1">
    <source>
        <dbReference type="Pfam" id="PF00561"/>
    </source>
</evidence>
<reference evidence="2" key="1">
    <citation type="journal article" date="2021" name="Front. Microbiol.">
        <title>Comprehensive Comparative Genomics and Phenotyping of Methylobacterium Species.</title>
        <authorList>
            <person name="Alessa O."/>
            <person name="Ogura Y."/>
            <person name="Fujitani Y."/>
            <person name="Takami H."/>
            <person name="Hayashi T."/>
            <person name="Sahin N."/>
            <person name="Tani A."/>
        </authorList>
    </citation>
    <scope>NUCLEOTIDE SEQUENCE</scope>
    <source>
        <strain evidence="2">KCTC 52305</strain>
    </source>
</reference>
<feature type="domain" description="AB hydrolase-1" evidence="1">
    <location>
        <begin position="63"/>
        <end position="295"/>
    </location>
</feature>
<sequence length="307" mass="32793">MKPALVILALGVPVLLAACAAWLYTPDRSRTDLEARYLDAPTDYVEAAGMRLHVRDDGPRDAPAIVMMHGFGSSLHTWEPWAQALAGAHRVVRFDLPGFGLTGPDPTGDYGDARSLEVLAGLMDRLGVARASLIGNSIGGRIAWKFAALNPARVDRLVLVSPDGFASRGSAYGQAPAVPASIRLMRFVLPTALVRMSLAPAYGDPTLITPALVARYRDLMLAPGVRDAMIARMEQAVVERPEPLLGRIEAPTLLVWGEKDALIPISNAADYASQIGGSRVVALPGLGHVPQEEAPEVSLAPVREFLE</sequence>
<comment type="caution">
    <text evidence="2">The sequence shown here is derived from an EMBL/GenBank/DDBJ whole genome shotgun (WGS) entry which is preliminary data.</text>
</comment>
<organism evidence="2 3">
    <name type="scientific">Methylobacterium crusticola</name>
    <dbReference type="NCBI Taxonomy" id="1697972"/>
    <lineage>
        <taxon>Bacteria</taxon>
        <taxon>Pseudomonadati</taxon>
        <taxon>Pseudomonadota</taxon>
        <taxon>Alphaproteobacteria</taxon>
        <taxon>Hyphomicrobiales</taxon>
        <taxon>Methylobacteriaceae</taxon>
        <taxon>Methylobacterium</taxon>
    </lineage>
</organism>
<protein>
    <submittedName>
        <fullName evidence="2">2-hydroxy-6-oxononadienedioate/2-hydroxy-6-oxononatrienedioate hydrolase</fullName>
    </submittedName>
</protein>
<keyword evidence="3" id="KW-1185">Reference proteome</keyword>
<evidence type="ECO:0000313" key="3">
    <source>
        <dbReference type="Proteomes" id="UP001055167"/>
    </source>
</evidence>
<dbReference type="PRINTS" id="PR00111">
    <property type="entry name" value="ABHYDROLASE"/>
</dbReference>
<dbReference type="PANTHER" id="PTHR43689">
    <property type="entry name" value="HYDROLASE"/>
    <property type="match status" value="1"/>
</dbReference>
<dbReference type="InterPro" id="IPR029058">
    <property type="entry name" value="AB_hydrolase_fold"/>
</dbReference>
<name>A0ABQ4R547_9HYPH</name>
<reference evidence="2" key="2">
    <citation type="submission" date="2021-08" db="EMBL/GenBank/DDBJ databases">
        <authorList>
            <person name="Tani A."/>
            <person name="Ola A."/>
            <person name="Ogura Y."/>
            <person name="Katsura K."/>
            <person name="Hayashi T."/>
        </authorList>
    </citation>
    <scope>NUCLEOTIDE SEQUENCE</scope>
    <source>
        <strain evidence="2">KCTC 52305</strain>
    </source>
</reference>
<dbReference type="EMBL" id="BPQH01000016">
    <property type="protein sequence ID" value="GJD51966.1"/>
    <property type="molecule type" value="Genomic_DNA"/>
</dbReference>
<dbReference type="PROSITE" id="PS51257">
    <property type="entry name" value="PROKAR_LIPOPROTEIN"/>
    <property type="match status" value="1"/>
</dbReference>
<keyword evidence="2" id="KW-0378">Hydrolase</keyword>
<dbReference type="PANTHER" id="PTHR43689:SF8">
    <property type="entry name" value="ALPHA_BETA-HYDROLASES SUPERFAMILY PROTEIN"/>
    <property type="match status" value="1"/>
</dbReference>
<dbReference type="Gene3D" id="3.40.50.1820">
    <property type="entry name" value="alpha/beta hydrolase"/>
    <property type="match status" value="1"/>
</dbReference>
<dbReference type="Pfam" id="PF00561">
    <property type="entry name" value="Abhydrolase_1"/>
    <property type="match status" value="1"/>
</dbReference>